<evidence type="ECO:0000256" key="2">
    <source>
        <dbReference type="ARBA" id="ARBA00001997"/>
    </source>
</evidence>
<evidence type="ECO:0000313" key="8">
    <source>
        <dbReference type="EMBL" id="MFC5454399.1"/>
    </source>
</evidence>
<comment type="function">
    <text evidence="2">Catalyzes the epimerization of the C3' and C5'positions of dTDP-6-deoxy-D-xylo-4-hexulose, forming dTDP-6-deoxy-L-lyxo-4-hexulose.</text>
</comment>
<dbReference type="RefSeq" id="WP_377164442.1">
    <property type="nucleotide sequence ID" value="NZ_JBHSMQ010000002.1"/>
</dbReference>
<evidence type="ECO:0000256" key="3">
    <source>
        <dbReference type="ARBA" id="ARBA00012098"/>
    </source>
</evidence>
<accession>A0ABW0KM79</accession>
<dbReference type="EMBL" id="JBHSMQ010000002">
    <property type="protein sequence ID" value="MFC5454399.1"/>
    <property type="molecule type" value="Genomic_DNA"/>
</dbReference>
<sequence length="176" mass="19757">MNPELPAVPDRQTVTPQGQSIQSLIDGVKVRLAVTHPDERGDLCELYSTAWGFDDEPMVYAYFASVRPGQTKGWVKHLLQTDRLFFALGSFRVVLYDDRPDSPTYQKLNVLHFSDRKRGLVRIPAGVFHAVQNVGTVDACFVNNPTRAYNHAQPDKYRLPLDTPLIPFDFAPTLGG</sequence>
<evidence type="ECO:0000256" key="6">
    <source>
        <dbReference type="ARBA" id="ARBA00031424"/>
    </source>
</evidence>
<dbReference type="InterPro" id="IPR011051">
    <property type="entry name" value="RmlC_Cupin_sf"/>
</dbReference>
<evidence type="ECO:0000313" key="9">
    <source>
        <dbReference type="Proteomes" id="UP001596052"/>
    </source>
</evidence>
<reference evidence="9" key="1">
    <citation type="journal article" date="2019" name="Int. J. Syst. Evol. Microbiol.">
        <title>The Global Catalogue of Microorganisms (GCM) 10K type strain sequencing project: providing services to taxonomists for standard genome sequencing and annotation.</title>
        <authorList>
            <consortium name="The Broad Institute Genomics Platform"/>
            <consortium name="The Broad Institute Genome Sequencing Center for Infectious Disease"/>
            <person name="Wu L."/>
            <person name="Ma J."/>
        </authorList>
    </citation>
    <scope>NUCLEOTIDE SEQUENCE [LARGE SCALE GENOMIC DNA]</scope>
    <source>
        <strain evidence="9">CGMCC 4.1469</strain>
    </source>
</reference>
<dbReference type="Proteomes" id="UP001596052">
    <property type="component" value="Unassembled WGS sequence"/>
</dbReference>
<keyword evidence="9" id="KW-1185">Reference proteome</keyword>
<evidence type="ECO:0000256" key="7">
    <source>
        <dbReference type="ARBA" id="ARBA00033311"/>
    </source>
</evidence>
<evidence type="ECO:0000256" key="4">
    <source>
        <dbReference type="ARBA" id="ARBA00019595"/>
    </source>
</evidence>
<dbReference type="InterPro" id="IPR014710">
    <property type="entry name" value="RmlC-like_jellyroll"/>
</dbReference>
<evidence type="ECO:0000256" key="5">
    <source>
        <dbReference type="ARBA" id="ARBA00029758"/>
    </source>
</evidence>
<comment type="catalytic activity">
    <reaction evidence="1">
        <text>dTDP-4-dehydro-6-deoxy-alpha-D-glucose = dTDP-4-dehydro-beta-L-rhamnose</text>
        <dbReference type="Rhea" id="RHEA:16969"/>
        <dbReference type="ChEBI" id="CHEBI:57649"/>
        <dbReference type="ChEBI" id="CHEBI:62830"/>
        <dbReference type="EC" id="5.1.3.13"/>
    </reaction>
</comment>
<dbReference type="InterPro" id="IPR000888">
    <property type="entry name" value="RmlC-like"/>
</dbReference>
<protein>
    <recommendedName>
        <fullName evidence="4">dTDP-4-dehydrorhamnose 3,5-epimerase</fullName>
        <ecNumber evidence="3">5.1.3.13</ecNumber>
    </recommendedName>
    <alternativeName>
        <fullName evidence="6">Thymidine diphospho-4-keto-rhamnose 3,5-epimerase</fullName>
    </alternativeName>
    <alternativeName>
        <fullName evidence="5">dTDP-4-keto-6-deoxyglucose 3,5-epimerase</fullName>
    </alternativeName>
    <alternativeName>
        <fullName evidence="7">dTDP-6-deoxy-D-xylo-4-hexulose 3,5-epimerase</fullName>
    </alternativeName>
</protein>
<gene>
    <name evidence="8" type="ORF">ACFQDI_05980</name>
</gene>
<proteinExistence type="predicted"/>
<dbReference type="PANTHER" id="PTHR21047">
    <property type="entry name" value="DTDP-6-DEOXY-D-GLUCOSE-3,5 EPIMERASE"/>
    <property type="match status" value="1"/>
</dbReference>
<organism evidence="8 9">
    <name type="scientific">Prosthecobacter fluviatilis</name>
    <dbReference type="NCBI Taxonomy" id="445931"/>
    <lineage>
        <taxon>Bacteria</taxon>
        <taxon>Pseudomonadati</taxon>
        <taxon>Verrucomicrobiota</taxon>
        <taxon>Verrucomicrobiia</taxon>
        <taxon>Verrucomicrobiales</taxon>
        <taxon>Verrucomicrobiaceae</taxon>
        <taxon>Prosthecobacter</taxon>
    </lineage>
</organism>
<comment type="caution">
    <text evidence="8">The sequence shown here is derived from an EMBL/GenBank/DDBJ whole genome shotgun (WGS) entry which is preliminary data.</text>
</comment>
<name>A0ABW0KM79_9BACT</name>
<dbReference type="EC" id="5.1.3.13" evidence="3"/>
<evidence type="ECO:0000256" key="1">
    <source>
        <dbReference type="ARBA" id="ARBA00001298"/>
    </source>
</evidence>
<dbReference type="Gene3D" id="2.60.120.10">
    <property type="entry name" value="Jelly Rolls"/>
    <property type="match status" value="1"/>
</dbReference>
<dbReference type="PANTHER" id="PTHR21047:SF2">
    <property type="entry name" value="THYMIDINE DIPHOSPHO-4-KETO-RHAMNOSE 3,5-EPIMERASE"/>
    <property type="match status" value="1"/>
</dbReference>
<dbReference type="SUPFAM" id="SSF51182">
    <property type="entry name" value="RmlC-like cupins"/>
    <property type="match status" value="1"/>
</dbReference>